<dbReference type="PANTHER" id="PTHR43540">
    <property type="entry name" value="PEROXYUREIDOACRYLATE/UREIDOACRYLATE AMIDOHYDROLASE-RELATED"/>
    <property type="match status" value="1"/>
</dbReference>
<evidence type="ECO:0000259" key="3">
    <source>
        <dbReference type="Pfam" id="PF00857"/>
    </source>
</evidence>
<dbReference type="InterPro" id="IPR036380">
    <property type="entry name" value="Isochorismatase-like_sf"/>
</dbReference>
<dbReference type="PANTHER" id="PTHR43540:SF6">
    <property type="entry name" value="ISOCHORISMATASE-LIKE DOMAIN-CONTAINING PROTEIN"/>
    <property type="match status" value="1"/>
</dbReference>
<dbReference type="Gene3D" id="3.40.50.850">
    <property type="entry name" value="Isochorismatase-like"/>
    <property type="match status" value="1"/>
</dbReference>
<evidence type="ECO:0000313" key="5">
    <source>
        <dbReference type="Proteomes" id="UP000051291"/>
    </source>
</evidence>
<dbReference type="EMBL" id="AYYZ01000029">
    <property type="protein sequence ID" value="KRM51976.1"/>
    <property type="molecule type" value="Genomic_DNA"/>
</dbReference>
<accession>A0A0R1ZAX1</accession>
<dbReference type="RefSeq" id="WP_081035650.1">
    <property type="nucleotide sequence ID" value="NZ_AYYZ01000029.1"/>
</dbReference>
<feature type="domain" description="Isochorismatase-like" evidence="3">
    <location>
        <begin position="5"/>
        <end position="170"/>
    </location>
</feature>
<evidence type="ECO:0000256" key="1">
    <source>
        <dbReference type="ARBA" id="ARBA00006336"/>
    </source>
</evidence>
<dbReference type="STRING" id="1423820.FC64_GL001170"/>
<keyword evidence="2" id="KW-0378">Hydrolase</keyword>
<dbReference type="SUPFAM" id="SSF52499">
    <property type="entry name" value="Isochorismatase-like hydrolases"/>
    <property type="match status" value="1"/>
</dbReference>
<evidence type="ECO:0000256" key="2">
    <source>
        <dbReference type="ARBA" id="ARBA00022801"/>
    </source>
</evidence>
<dbReference type="GO" id="GO:0016787">
    <property type="term" value="F:hydrolase activity"/>
    <property type="evidence" value="ECO:0007669"/>
    <property type="project" value="UniProtKB-KW"/>
</dbReference>
<proteinExistence type="inferred from homology"/>
<dbReference type="PATRIC" id="fig|1423820.4.peg.1196"/>
<dbReference type="Proteomes" id="UP000051291">
    <property type="component" value="Unassembled WGS sequence"/>
</dbReference>
<dbReference type="InterPro" id="IPR050272">
    <property type="entry name" value="Isochorismatase-like_hydrls"/>
</dbReference>
<comment type="caution">
    <text evidence="4">The sequence shown here is derived from an EMBL/GenBank/DDBJ whole genome shotgun (WGS) entry which is preliminary data.</text>
</comment>
<comment type="similarity">
    <text evidence="1">Belongs to the isochorismatase family.</text>
</comment>
<reference evidence="4 5" key="1">
    <citation type="journal article" date="2015" name="Genome Announc.">
        <title>Expanding the biotechnology potential of lactobacilli through comparative genomics of 213 strains and associated genera.</title>
        <authorList>
            <person name="Sun Z."/>
            <person name="Harris H.M."/>
            <person name="McCann A."/>
            <person name="Guo C."/>
            <person name="Argimon S."/>
            <person name="Zhang W."/>
            <person name="Yang X."/>
            <person name="Jeffery I.B."/>
            <person name="Cooney J.C."/>
            <person name="Kagawa T.F."/>
            <person name="Liu W."/>
            <person name="Song Y."/>
            <person name="Salvetti E."/>
            <person name="Wrobel A."/>
            <person name="Rasinkangas P."/>
            <person name="Parkhill J."/>
            <person name="Rea M.C."/>
            <person name="O'Sullivan O."/>
            <person name="Ritari J."/>
            <person name="Douillard F.P."/>
            <person name="Paul Ross R."/>
            <person name="Yang R."/>
            <person name="Briner A.E."/>
            <person name="Felis G.E."/>
            <person name="de Vos W.M."/>
            <person name="Barrangou R."/>
            <person name="Klaenhammer T.R."/>
            <person name="Caufield P.W."/>
            <person name="Cui Y."/>
            <person name="Zhang H."/>
            <person name="O'Toole P.W."/>
        </authorList>
    </citation>
    <scope>NUCLEOTIDE SEQUENCE [LARGE SCALE GENOMIC DNA]</scope>
    <source>
        <strain evidence="4 5">DSM 20653</strain>
    </source>
</reference>
<dbReference type="InterPro" id="IPR000868">
    <property type="entry name" value="Isochorismatase-like_dom"/>
</dbReference>
<dbReference type="CDD" id="cd00431">
    <property type="entry name" value="cysteine_hydrolases"/>
    <property type="match status" value="1"/>
</dbReference>
<keyword evidence="5" id="KW-1185">Reference proteome</keyword>
<sequence>MMKDAVLIIDMVNDFVTGKFKNERAQKIIPAFQKLIAAAHEHNVPVIYCSDAHLPNDYELNIWGEHCMKGTWGAQVVPELAPQKADFSLHKRTYCAFFQTGLDSLLRELKVENIILTGVVTDICVLNTAAAGFFNGYHEIVPPETTEPLKSETKQDNLNYMHDNYQAEIMALDKVIDRWKTK</sequence>
<dbReference type="Pfam" id="PF00857">
    <property type="entry name" value="Isochorismatase"/>
    <property type="match status" value="1"/>
</dbReference>
<organism evidence="4 5">
    <name type="scientific">Ligilactobacillus araffinosus DSM 20653</name>
    <dbReference type="NCBI Taxonomy" id="1423820"/>
    <lineage>
        <taxon>Bacteria</taxon>
        <taxon>Bacillati</taxon>
        <taxon>Bacillota</taxon>
        <taxon>Bacilli</taxon>
        <taxon>Lactobacillales</taxon>
        <taxon>Lactobacillaceae</taxon>
        <taxon>Ligilactobacillus</taxon>
    </lineage>
</organism>
<name>A0A0R1ZAX1_9LACO</name>
<protein>
    <recommendedName>
        <fullName evidence="3">Isochorismatase-like domain-containing protein</fullName>
    </recommendedName>
</protein>
<evidence type="ECO:0000313" key="4">
    <source>
        <dbReference type="EMBL" id="KRM51976.1"/>
    </source>
</evidence>
<dbReference type="AlphaFoldDB" id="A0A0R1ZAX1"/>
<gene>
    <name evidence="4" type="ORF">FC64_GL001170</name>
</gene>